<protein>
    <recommendedName>
        <fullName evidence="11">TonB-dependent receptor</fullName>
    </recommendedName>
</protein>
<dbReference type="PANTHER" id="PTHR40980">
    <property type="entry name" value="PLUG DOMAIN-CONTAINING PROTEIN"/>
    <property type="match status" value="1"/>
</dbReference>
<comment type="caution">
    <text evidence="9">The sequence shown here is derived from an EMBL/GenBank/DDBJ whole genome shotgun (WGS) entry which is preliminary data.</text>
</comment>
<dbReference type="InterPro" id="IPR037066">
    <property type="entry name" value="Plug_dom_sf"/>
</dbReference>
<dbReference type="SUPFAM" id="SSF56935">
    <property type="entry name" value="Porins"/>
    <property type="match status" value="1"/>
</dbReference>
<evidence type="ECO:0000256" key="2">
    <source>
        <dbReference type="ARBA" id="ARBA00023136"/>
    </source>
</evidence>
<evidence type="ECO:0000256" key="4">
    <source>
        <dbReference type="RuleBase" id="RU003357"/>
    </source>
</evidence>
<feature type="compositionally biased region" description="Basic and acidic residues" evidence="5">
    <location>
        <begin position="354"/>
        <end position="367"/>
    </location>
</feature>
<organism evidence="9 10">
    <name type="scientific">Lysobacter panacisoli</name>
    <dbReference type="NCBI Taxonomy" id="1255263"/>
    <lineage>
        <taxon>Bacteria</taxon>
        <taxon>Pseudomonadati</taxon>
        <taxon>Pseudomonadota</taxon>
        <taxon>Gammaproteobacteria</taxon>
        <taxon>Lysobacterales</taxon>
        <taxon>Lysobacteraceae</taxon>
        <taxon>Lysobacter</taxon>
    </lineage>
</organism>
<name>A0ABP9LIV3_9GAMM</name>
<feature type="domain" description="TonB-dependent receptor-like beta-barrel" evidence="7">
    <location>
        <begin position="243"/>
        <end position="699"/>
    </location>
</feature>
<proteinExistence type="inferred from homology"/>
<dbReference type="RefSeq" id="WP_158985118.1">
    <property type="nucleotide sequence ID" value="NZ_BAABKY010000002.1"/>
</dbReference>
<dbReference type="Gene3D" id="2.170.130.10">
    <property type="entry name" value="TonB-dependent receptor, plug domain"/>
    <property type="match status" value="1"/>
</dbReference>
<dbReference type="CDD" id="cd01347">
    <property type="entry name" value="ligand_gated_channel"/>
    <property type="match status" value="1"/>
</dbReference>
<sequence>MKPNLLAAAMSRALCCALLAPISFAAIANEAAPVASPDPKQLDSVVVQADIAYRNRTDATAPVLSYDLEYFQRFEPLTVGDMLKRVPSVAFVSDVLEYDGAQLRGLDPGYTQILINGKKVPGAGNDRSFFVDRIPAELVERIEIVRSTSANRSGDAVAGALNIVLRDAYEFDGKYVRAGALRFDDGEYKPTYGAVASGQVGEGRLLGGFNVQGRYNPKKKRSDRFEEPGGDFVDREDQDDTRDGDDYSANLSYTRDIGTGRLSLDGFYVRTDRTETEHSLEYNDPSSASRTNLLSVNDQREDIDQDNWSLGAEYVFDMAGGRTELDLDYARFDDDTTSTEEQDNYDDEDTPPSFDEREGTRTVTGTRDDEATFKLAHKRTWGASAFEFGVDFMGKQRDTSLATSEVDIDEEGESLPPYEEFERATSRIDERRIDPYLMFSGTSGTLAWEAGLRYESTDVDVAADDTKASNDYAVLLPSAHMKWDFTEQDRLLLSVGRTVRRPNFDQVLPLTLEEEFGDNDFTGNPQLDPERAWGVDFGYERRLGARGVFGVNVFYRDVKDLIEVVNTGEPSATALDDYDDEVEEFLDENPGADETTPGFPEFDPDSFVYTARNVGDGHVYGIEFDLSTPLTALGLPDTGLFVNYSWLDSSVDDAFGERRFNNQAKYVYNVGFIHDIRAWGMSFGASYRRQGDAYSRILAEEVTTHYDGDLEVFVEKRFGDSMSLRLTGSNLLDASKDEAFDKFDNAADQLDRDYDEYELESESSGPVFQLIARYSF</sequence>
<dbReference type="EMBL" id="BAABKY010000002">
    <property type="protein sequence ID" value="GAA5077110.1"/>
    <property type="molecule type" value="Genomic_DNA"/>
</dbReference>
<feature type="signal peptide" evidence="6">
    <location>
        <begin position="1"/>
        <end position="25"/>
    </location>
</feature>
<keyword evidence="10" id="KW-1185">Reference proteome</keyword>
<evidence type="ECO:0000256" key="6">
    <source>
        <dbReference type="SAM" id="SignalP"/>
    </source>
</evidence>
<feature type="region of interest" description="Disordered" evidence="5">
    <location>
        <begin position="335"/>
        <end position="367"/>
    </location>
</feature>
<evidence type="ECO:0000256" key="3">
    <source>
        <dbReference type="ARBA" id="ARBA00023237"/>
    </source>
</evidence>
<evidence type="ECO:0000259" key="8">
    <source>
        <dbReference type="Pfam" id="PF07715"/>
    </source>
</evidence>
<feature type="region of interest" description="Disordered" evidence="5">
    <location>
        <begin position="217"/>
        <end position="248"/>
    </location>
</feature>
<evidence type="ECO:0000256" key="1">
    <source>
        <dbReference type="ARBA" id="ARBA00004442"/>
    </source>
</evidence>
<feature type="compositionally biased region" description="Acidic residues" evidence="5">
    <location>
        <begin position="335"/>
        <end position="350"/>
    </location>
</feature>
<accession>A0ABP9LIV3</accession>
<evidence type="ECO:0000313" key="9">
    <source>
        <dbReference type="EMBL" id="GAA5077110.1"/>
    </source>
</evidence>
<keyword evidence="2 4" id="KW-0472">Membrane</keyword>
<evidence type="ECO:0000256" key="5">
    <source>
        <dbReference type="SAM" id="MobiDB-lite"/>
    </source>
</evidence>
<comment type="subcellular location">
    <subcellularLocation>
        <location evidence="1 4">Cell outer membrane</location>
    </subcellularLocation>
</comment>
<dbReference type="PANTHER" id="PTHR40980:SF4">
    <property type="entry name" value="TONB-DEPENDENT RECEPTOR-LIKE BETA-BARREL DOMAIN-CONTAINING PROTEIN"/>
    <property type="match status" value="1"/>
</dbReference>
<keyword evidence="4" id="KW-0798">TonB box</keyword>
<dbReference type="Pfam" id="PF07715">
    <property type="entry name" value="Plug"/>
    <property type="match status" value="1"/>
</dbReference>
<evidence type="ECO:0000313" key="10">
    <source>
        <dbReference type="Proteomes" id="UP001501083"/>
    </source>
</evidence>
<evidence type="ECO:0008006" key="11">
    <source>
        <dbReference type="Google" id="ProtNLM"/>
    </source>
</evidence>
<keyword evidence="3" id="KW-0998">Cell outer membrane</keyword>
<dbReference type="Gene3D" id="2.40.170.20">
    <property type="entry name" value="TonB-dependent receptor, beta-barrel domain"/>
    <property type="match status" value="1"/>
</dbReference>
<comment type="similarity">
    <text evidence="4">Belongs to the TonB-dependent receptor family.</text>
</comment>
<reference evidence="10" key="1">
    <citation type="journal article" date="2019" name="Int. J. Syst. Evol. Microbiol.">
        <title>The Global Catalogue of Microorganisms (GCM) 10K type strain sequencing project: providing services to taxonomists for standard genome sequencing and annotation.</title>
        <authorList>
            <consortium name="The Broad Institute Genomics Platform"/>
            <consortium name="The Broad Institute Genome Sequencing Center for Infectious Disease"/>
            <person name="Wu L."/>
            <person name="Ma J."/>
        </authorList>
    </citation>
    <scope>NUCLEOTIDE SEQUENCE [LARGE SCALE GENOMIC DNA]</scope>
    <source>
        <strain evidence="10">JCM 19212</strain>
    </source>
</reference>
<feature type="domain" description="TonB-dependent receptor plug" evidence="8">
    <location>
        <begin position="58"/>
        <end position="159"/>
    </location>
</feature>
<evidence type="ECO:0000259" key="7">
    <source>
        <dbReference type="Pfam" id="PF00593"/>
    </source>
</evidence>
<dbReference type="InterPro" id="IPR000531">
    <property type="entry name" value="Beta-barrel_TonB"/>
</dbReference>
<dbReference type="Proteomes" id="UP001501083">
    <property type="component" value="Unassembled WGS sequence"/>
</dbReference>
<feature type="compositionally biased region" description="Basic and acidic residues" evidence="5">
    <location>
        <begin position="223"/>
        <end position="235"/>
    </location>
</feature>
<feature type="chain" id="PRO_5047243681" description="TonB-dependent receptor" evidence="6">
    <location>
        <begin position="26"/>
        <end position="776"/>
    </location>
</feature>
<dbReference type="InterPro" id="IPR012910">
    <property type="entry name" value="Plug_dom"/>
</dbReference>
<gene>
    <name evidence="9" type="ORF">GCM10025759_22670</name>
</gene>
<keyword evidence="6" id="KW-0732">Signal</keyword>
<dbReference type="InterPro" id="IPR036942">
    <property type="entry name" value="Beta-barrel_TonB_sf"/>
</dbReference>
<dbReference type="Pfam" id="PF00593">
    <property type="entry name" value="TonB_dep_Rec_b-barrel"/>
    <property type="match status" value="1"/>
</dbReference>